<evidence type="ECO:0000256" key="1">
    <source>
        <dbReference type="SAM" id="MobiDB-lite"/>
    </source>
</evidence>
<gene>
    <name evidence="2" type="ordered locus">AALP_Aa7g136700</name>
</gene>
<dbReference type="EMBL" id="CM002875">
    <property type="protein sequence ID" value="KFK29458.1"/>
    <property type="molecule type" value="Genomic_DNA"/>
</dbReference>
<evidence type="ECO:0000313" key="3">
    <source>
        <dbReference type="Proteomes" id="UP000029120"/>
    </source>
</evidence>
<dbReference type="AlphaFoldDB" id="A0A087GHV6"/>
<accession>A0A087GHV6</accession>
<dbReference type="Proteomes" id="UP000029120">
    <property type="component" value="Chromosome 7"/>
</dbReference>
<feature type="compositionally biased region" description="Basic and acidic residues" evidence="1">
    <location>
        <begin position="26"/>
        <end position="39"/>
    </location>
</feature>
<sequence length="97" mass="11051">MGRPSLNLDVYDVSAVPLTVSPTQAYDRRKKDKEAAETSKKRKEGRNLVWNKRIKARLILIFSTNTNRESVANKSFRPSNFDVRGVRKVTTGITGLW</sequence>
<dbReference type="OrthoDB" id="1098789at2759"/>
<feature type="region of interest" description="Disordered" evidence="1">
    <location>
        <begin position="24"/>
        <end position="44"/>
    </location>
</feature>
<evidence type="ECO:0000313" key="2">
    <source>
        <dbReference type="EMBL" id="KFK29458.1"/>
    </source>
</evidence>
<proteinExistence type="predicted"/>
<organism evidence="2 3">
    <name type="scientific">Arabis alpina</name>
    <name type="common">Alpine rock-cress</name>
    <dbReference type="NCBI Taxonomy" id="50452"/>
    <lineage>
        <taxon>Eukaryota</taxon>
        <taxon>Viridiplantae</taxon>
        <taxon>Streptophyta</taxon>
        <taxon>Embryophyta</taxon>
        <taxon>Tracheophyta</taxon>
        <taxon>Spermatophyta</taxon>
        <taxon>Magnoliopsida</taxon>
        <taxon>eudicotyledons</taxon>
        <taxon>Gunneridae</taxon>
        <taxon>Pentapetalae</taxon>
        <taxon>rosids</taxon>
        <taxon>malvids</taxon>
        <taxon>Brassicales</taxon>
        <taxon>Brassicaceae</taxon>
        <taxon>Arabideae</taxon>
        <taxon>Arabis</taxon>
    </lineage>
</organism>
<reference evidence="3" key="1">
    <citation type="journal article" date="2015" name="Nat. Plants">
        <title>Genome expansion of Arabis alpina linked with retrotransposition and reduced symmetric DNA methylation.</title>
        <authorList>
            <person name="Willing E.M."/>
            <person name="Rawat V."/>
            <person name="Mandakova T."/>
            <person name="Maumus F."/>
            <person name="James G.V."/>
            <person name="Nordstroem K.J."/>
            <person name="Becker C."/>
            <person name="Warthmann N."/>
            <person name="Chica C."/>
            <person name="Szarzynska B."/>
            <person name="Zytnicki M."/>
            <person name="Albani M.C."/>
            <person name="Kiefer C."/>
            <person name="Bergonzi S."/>
            <person name="Castaings L."/>
            <person name="Mateos J.L."/>
            <person name="Berns M.C."/>
            <person name="Bujdoso N."/>
            <person name="Piofczyk T."/>
            <person name="de Lorenzo L."/>
            <person name="Barrero-Sicilia C."/>
            <person name="Mateos I."/>
            <person name="Piednoel M."/>
            <person name="Hagmann J."/>
            <person name="Chen-Min-Tao R."/>
            <person name="Iglesias-Fernandez R."/>
            <person name="Schuster S.C."/>
            <person name="Alonso-Blanco C."/>
            <person name="Roudier F."/>
            <person name="Carbonero P."/>
            <person name="Paz-Ares J."/>
            <person name="Davis S.J."/>
            <person name="Pecinka A."/>
            <person name="Quesneville H."/>
            <person name="Colot V."/>
            <person name="Lysak M.A."/>
            <person name="Weigel D."/>
            <person name="Coupland G."/>
            <person name="Schneeberger K."/>
        </authorList>
    </citation>
    <scope>NUCLEOTIDE SEQUENCE [LARGE SCALE GENOMIC DNA]</scope>
    <source>
        <strain evidence="3">cv. Pajares</strain>
    </source>
</reference>
<dbReference type="Gramene" id="KFK29458">
    <property type="protein sequence ID" value="KFK29458"/>
    <property type="gene ID" value="AALP_AA7G136700"/>
</dbReference>
<keyword evidence="3" id="KW-1185">Reference proteome</keyword>
<name>A0A087GHV6_ARAAL</name>
<protein>
    <submittedName>
        <fullName evidence="2">Uncharacterized protein</fullName>
    </submittedName>
</protein>